<evidence type="ECO:0000256" key="4">
    <source>
        <dbReference type="ARBA" id="ARBA00022692"/>
    </source>
</evidence>
<feature type="transmembrane region" description="Helical" evidence="7">
    <location>
        <begin position="7"/>
        <end position="28"/>
    </location>
</feature>
<keyword evidence="2 7" id="KW-0813">Transport</keyword>
<dbReference type="InterPro" id="IPR035906">
    <property type="entry name" value="MetI-like_sf"/>
</dbReference>
<organism evidence="9 10">
    <name type="scientific">Gemmiger formicilis</name>
    <dbReference type="NCBI Taxonomy" id="745368"/>
    <lineage>
        <taxon>Bacteria</taxon>
        <taxon>Bacillati</taxon>
        <taxon>Bacillota</taxon>
        <taxon>Clostridia</taxon>
        <taxon>Eubacteriales</taxon>
        <taxon>Gemmiger</taxon>
    </lineage>
</organism>
<dbReference type="GeneID" id="93338362"/>
<feature type="domain" description="ABC transmembrane type-1" evidence="8">
    <location>
        <begin position="66"/>
        <end position="255"/>
    </location>
</feature>
<dbReference type="EMBL" id="FUYF01000010">
    <property type="protein sequence ID" value="SKA89010.1"/>
    <property type="molecule type" value="Genomic_DNA"/>
</dbReference>
<dbReference type="InterPro" id="IPR000515">
    <property type="entry name" value="MetI-like"/>
</dbReference>
<sequence length="268" mass="29570">MTKGKKILAHAVLILASFLSVFPLYYMLCGATNTSIDVVRGKLIPGTYLVENFKSLVANQNLGLAMANSFRNAILMTLITLLVCSIAGYGFEIYHDKAKDALMSVLLLAMMLPFVAIMIPLFKMMSHWGLVNSWAAFVLPSISTPFMIMLFRQASRSFPNDIIEAARLDGLSEIGIFFRMFVPIMRSTYGAAMTVTFMNAWNSYLWPKVVFQSNASITMPMLVANLKSGYSVDYGMLMLGVLICTLPTAIIFLCLQKSFANGITGAVK</sequence>
<dbReference type="CDD" id="cd06261">
    <property type="entry name" value="TM_PBP2"/>
    <property type="match status" value="1"/>
</dbReference>
<comment type="subcellular location">
    <subcellularLocation>
        <location evidence="1 7">Cell membrane</location>
        <topology evidence="1 7">Multi-pass membrane protein</topology>
    </subcellularLocation>
</comment>
<protein>
    <submittedName>
        <fullName evidence="9">Lactose/L-arabinose transport system permease protein</fullName>
    </submittedName>
</protein>
<reference evidence="9 10" key="1">
    <citation type="submission" date="2017-02" db="EMBL/GenBank/DDBJ databases">
        <authorList>
            <person name="Peterson S.W."/>
        </authorList>
    </citation>
    <scope>NUCLEOTIDE SEQUENCE [LARGE SCALE GENOMIC DNA]</scope>
    <source>
        <strain evidence="9 10">ATCC 27749</strain>
    </source>
</reference>
<evidence type="ECO:0000256" key="2">
    <source>
        <dbReference type="ARBA" id="ARBA00022448"/>
    </source>
</evidence>
<evidence type="ECO:0000313" key="10">
    <source>
        <dbReference type="Proteomes" id="UP000190286"/>
    </source>
</evidence>
<keyword evidence="3" id="KW-1003">Cell membrane</keyword>
<dbReference type="SUPFAM" id="SSF161098">
    <property type="entry name" value="MetI-like"/>
    <property type="match status" value="1"/>
</dbReference>
<evidence type="ECO:0000256" key="3">
    <source>
        <dbReference type="ARBA" id="ARBA00022475"/>
    </source>
</evidence>
<evidence type="ECO:0000256" key="7">
    <source>
        <dbReference type="RuleBase" id="RU363032"/>
    </source>
</evidence>
<feature type="transmembrane region" description="Helical" evidence="7">
    <location>
        <begin position="234"/>
        <end position="255"/>
    </location>
</feature>
<keyword evidence="4 7" id="KW-0812">Transmembrane</keyword>
<dbReference type="GO" id="GO:0005886">
    <property type="term" value="C:plasma membrane"/>
    <property type="evidence" value="ECO:0007669"/>
    <property type="project" value="UniProtKB-SubCell"/>
</dbReference>
<comment type="similarity">
    <text evidence="7">Belongs to the binding-protein-dependent transport system permease family.</text>
</comment>
<feature type="transmembrane region" description="Helical" evidence="7">
    <location>
        <begin position="73"/>
        <end position="94"/>
    </location>
</feature>
<dbReference type="RefSeq" id="WP_200805180.1">
    <property type="nucleotide sequence ID" value="NZ_CAJKTF010000009.1"/>
</dbReference>
<dbReference type="PANTHER" id="PTHR43744">
    <property type="entry name" value="ABC TRANSPORTER PERMEASE PROTEIN MG189-RELATED-RELATED"/>
    <property type="match status" value="1"/>
</dbReference>
<keyword evidence="5 7" id="KW-1133">Transmembrane helix</keyword>
<dbReference type="Pfam" id="PF00528">
    <property type="entry name" value="BPD_transp_1"/>
    <property type="match status" value="1"/>
</dbReference>
<dbReference type="AlphaFoldDB" id="A0A1T4XHJ0"/>
<dbReference type="PANTHER" id="PTHR43744:SF2">
    <property type="entry name" value="ARABINOOLIGOSACCHARIDES TRANSPORT SYSTEM PERMEASE PROTEIN ARAQ"/>
    <property type="match status" value="1"/>
</dbReference>
<gene>
    <name evidence="9" type="ORF">SAMN02745178_01908</name>
</gene>
<dbReference type="Proteomes" id="UP000190286">
    <property type="component" value="Unassembled WGS sequence"/>
</dbReference>
<dbReference type="Gene3D" id="1.10.3720.10">
    <property type="entry name" value="MetI-like"/>
    <property type="match status" value="1"/>
</dbReference>
<dbReference type="GO" id="GO:0055085">
    <property type="term" value="P:transmembrane transport"/>
    <property type="evidence" value="ECO:0007669"/>
    <property type="project" value="InterPro"/>
</dbReference>
<evidence type="ECO:0000313" key="9">
    <source>
        <dbReference type="EMBL" id="SKA89010.1"/>
    </source>
</evidence>
<proteinExistence type="inferred from homology"/>
<feature type="transmembrane region" description="Helical" evidence="7">
    <location>
        <begin position="134"/>
        <end position="151"/>
    </location>
</feature>
<feature type="transmembrane region" description="Helical" evidence="7">
    <location>
        <begin position="101"/>
        <end position="122"/>
    </location>
</feature>
<evidence type="ECO:0000256" key="1">
    <source>
        <dbReference type="ARBA" id="ARBA00004651"/>
    </source>
</evidence>
<evidence type="ECO:0000256" key="6">
    <source>
        <dbReference type="ARBA" id="ARBA00023136"/>
    </source>
</evidence>
<dbReference type="PROSITE" id="PS50928">
    <property type="entry name" value="ABC_TM1"/>
    <property type="match status" value="1"/>
</dbReference>
<evidence type="ECO:0000256" key="5">
    <source>
        <dbReference type="ARBA" id="ARBA00022989"/>
    </source>
</evidence>
<keyword evidence="10" id="KW-1185">Reference proteome</keyword>
<dbReference type="STRING" id="745368.SAMN02745178_01908"/>
<evidence type="ECO:0000259" key="8">
    <source>
        <dbReference type="PROSITE" id="PS50928"/>
    </source>
</evidence>
<keyword evidence="6 7" id="KW-0472">Membrane</keyword>
<name>A0A1T4XHJ0_9FIRM</name>
<accession>A0A1T4XHJ0</accession>